<dbReference type="PANTHER" id="PTHR30303:SF0">
    <property type="entry name" value="CARBAMOYL DEHYDRATASE HYPE"/>
    <property type="match status" value="1"/>
</dbReference>
<keyword evidence="5" id="KW-1185">Reference proteome</keyword>
<dbReference type="CDD" id="cd02197">
    <property type="entry name" value="HypE"/>
    <property type="match status" value="1"/>
</dbReference>
<evidence type="ECO:0000256" key="1">
    <source>
        <dbReference type="ARBA" id="ARBA00006243"/>
    </source>
</evidence>
<protein>
    <submittedName>
        <fullName evidence="4">Hydrogenase expression/formation protein HypE</fullName>
    </submittedName>
</protein>
<dbReference type="InterPro" id="IPR010918">
    <property type="entry name" value="PurM-like_C_dom"/>
</dbReference>
<accession>A0A6F8VHH8</accession>
<dbReference type="GO" id="GO:0051604">
    <property type="term" value="P:protein maturation"/>
    <property type="evidence" value="ECO:0007669"/>
    <property type="project" value="TreeGrafter"/>
</dbReference>
<dbReference type="InterPro" id="IPR036921">
    <property type="entry name" value="PurM-like_N_sf"/>
</dbReference>
<dbReference type="NCBIfam" id="TIGR02124">
    <property type="entry name" value="hypE"/>
    <property type="match status" value="1"/>
</dbReference>
<organism evidence="4 5">
    <name type="scientific">Sulfurimicrobium lacus</name>
    <dbReference type="NCBI Taxonomy" id="2715678"/>
    <lineage>
        <taxon>Bacteria</taxon>
        <taxon>Pseudomonadati</taxon>
        <taxon>Pseudomonadota</taxon>
        <taxon>Betaproteobacteria</taxon>
        <taxon>Nitrosomonadales</taxon>
        <taxon>Sulfuricellaceae</taxon>
        <taxon>Sulfurimicrobium</taxon>
    </lineage>
</organism>
<name>A0A6F8VHH8_9PROT</name>
<dbReference type="InterPro" id="IPR011854">
    <property type="entry name" value="HypE"/>
</dbReference>
<dbReference type="Proteomes" id="UP000502260">
    <property type="component" value="Chromosome"/>
</dbReference>
<evidence type="ECO:0000259" key="2">
    <source>
        <dbReference type="Pfam" id="PF00586"/>
    </source>
</evidence>
<dbReference type="InterPro" id="IPR036676">
    <property type="entry name" value="PurM-like_C_sf"/>
</dbReference>
<proteinExistence type="inferred from homology"/>
<dbReference type="Gene3D" id="3.90.650.10">
    <property type="entry name" value="PurM-like C-terminal domain"/>
    <property type="match status" value="1"/>
</dbReference>
<evidence type="ECO:0000259" key="3">
    <source>
        <dbReference type="Pfam" id="PF02769"/>
    </source>
</evidence>
<dbReference type="InterPro" id="IPR016188">
    <property type="entry name" value="PurM-like_N"/>
</dbReference>
<dbReference type="AlphaFoldDB" id="A0A6F8VHH8"/>
<dbReference type="EMBL" id="AP022853">
    <property type="protein sequence ID" value="BCB28557.1"/>
    <property type="molecule type" value="Genomic_DNA"/>
</dbReference>
<dbReference type="Gene3D" id="3.30.1330.10">
    <property type="entry name" value="PurM-like, N-terminal domain"/>
    <property type="match status" value="1"/>
</dbReference>
<dbReference type="SUPFAM" id="SSF55326">
    <property type="entry name" value="PurM N-terminal domain-like"/>
    <property type="match status" value="1"/>
</dbReference>
<dbReference type="Pfam" id="PF00586">
    <property type="entry name" value="AIRS"/>
    <property type="match status" value="1"/>
</dbReference>
<gene>
    <name evidence="4" type="primary">hypE_1</name>
    <name evidence="4" type="ORF">SKTS_34430</name>
</gene>
<reference evidence="5" key="1">
    <citation type="submission" date="2020-03" db="EMBL/GenBank/DDBJ databases">
        <title>Complete genome sequence of sulfur-oxidizing bacterium skT11.</title>
        <authorList>
            <person name="Kanda M."/>
            <person name="Kojima H."/>
            <person name="Fukui M."/>
        </authorList>
    </citation>
    <scope>NUCLEOTIDE SEQUENCE [LARGE SCALE GENOMIC DNA]</scope>
    <source>
        <strain evidence="5">skT11</strain>
    </source>
</reference>
<dbReference type="PANTHER" id="PTHR30303">
    <property type="entry name" value="HYDROGENASE ISOENZYMES FORMATION PROTEIN HYPE"/>
    <property type="match status" value="1"/>
</dbReference>
<dbReference type="PIRSF" id="PIRSF005644">
    <property type="entry name" value="Hdrgns_mtr_HypE"/>
    <property type="match status" value="1"/>
</dbReference>
<sequence length="349" mass="37033">MNKPRTGYIRPLDLKHGRVDMSHGSGGRAMAQLIEELFMAAFDNEFLRQQNDQASFQVPPGRMVMATDAHVVSPLFFPGGDIGCLSVHGTINDVAMAGAVPLYLSASFILEEGFPLADLARIVESMARASREAGVPVVTGDTKVVERGKGDGVFITTTGVGVVPEGVNISGDRARPGDAIIVNGPLGDHGVAIMSLRENLSFGTTIQSDTAALHGLVAAMVAAVPDIHALRDPTRGGLATTLNEIARQSGVGMMLRESALPIRAEVRAACEFLGLDPLYSANEGKLIAICRNEDAPALLAAMRAHPLGREAALVGEVIPDDHHFVQMETTFGGKRIVDWLTGEQLPRIC</sequence>
<evidence type="ECO:0000313" key="5">
    <source>
        <dbReference type="Proteomes" id="UP000502260"/>
    </source>
</evidence>
<comment type="similarity">
    <text evidence="1">Belongs to the HypE family.</text>
</comment>
<evidence type="ECO:0000313" key="4">
    <source>
        <dbReference type="EMBL" id="BCB28557.1"/>
    </source>
</evidence>
<feature type="domain" description="PurM-like C-terminal" evidence="3">
    <location>
        <begin position="175"/>
        <end position="327"/>
    </location>
</feature>
<feature type="domain" description="PurM-like N-terminal" evidence="2">
    <location>
        <begin position="52"/>
        <end position="163"/>
    </location>
</feature>
<dbReference type="RefSeq" id="WP_173068163.1">
    <property type="nucleotide sequence ID" value="NZ_AP022853.1"/>
</dbReference>
<dbReference type="SUPFAM" id="SSF56042">
    <property type="entry name" value="PurM C-terminal domain-like"/>
    <property type="match status" value="1"/>
</dbReference>
<dbReference type="KEGG" id="slac:SKTS_34430"/>
<dbReference type="Pfam" id="PF02769">
    <property type="entry name" value="AIRS_C"/>
    <property type="match status" value="1"/>
</dbReference>